<dbReference type="PANTHER" id="PTHR47691">
    <property type="entry name" value="REGULATOR-RELATED"/>
    <property type="match status" value="1"/>
</dbReference>
<dbReference type="InterPro" id="IPR002182">
    <property type="entry name" value="NB-ARC"/>
</dbReference>
<dbReference type="InterPro" id="IPR027417">
    <property type="entry name" value="P-loop_NTPase"/>
</dbReference>
<evidence type="ECO:0000256" key="1">
    <source>
        <dbReference type="SAM" id="MobiDB-lite"/>
    </source>
</evidence>
<dbReference type="InterPro" id="IPR016032">
    <property type="entry name" value="Sig_transdc_resp-reg_C-effctor"/>
</dbReference>
<feature type="domain" description="HTH luxR-type" evidence="2">
    <location>
        <begin position="730"/>
        <end position="795"/>
    </location>
</feature>
<dbReference type="PRINTS" id="PR00364">
    <property type="entry name" value="DISEASERSIST"/>
</dbReference>
<dbReference type="PROSITE" id="PS00622">
    <property type="entry name" value="HTH_LUXR_1"/>
    <property type="match status" value="1"/>
</dbReference>
<proteinExistence type="predicted"/>
<dbReference type="CDD" id="cd06170">
    <property type="entry name" value="LuxR_C_like"/>
    <property type="match status" value="1"/>
</dbReference>
<dbReference type="PANTHER" id="PTHR47691:SF3">
    <property type="entry name" value="HTH-TYPE TRANSCRIPTIONAL REGULATOR RV0890C-RELATED"/>
    <property type="match status" value="1"/>
</dbReference>
<feature type="compositionally biased region" description="Low complexity" evidence="1">
    <location>
        <begin position="8"/>
        <end position="20"/>
    </location>
</feature>
<dbReference type="Pfam" id="PF00196">
    <property type="entry name" value="GerE"/>
    <property type="match status" value="1"/>
</dbReference>
<dbReference type="InterPro" id="IPR011990">
    <property type="entry name" value="TPR-like_helical_dom_sf"/>
</dbReference>
<evidence type="ECO:0000313" key="3">
    <source>
        <dbReference type="EMBL" id="CAA9441417.1"/>
    </source>
</evidence>
<dbReference type="Gene3D" id="1.10.10.10">
    <property type="entry name" value="Winged helix-like DNA-binding domain superfamily/Winged helix DNA-binding domain"/>
    <property type="match status" value="1"/>
</dbReference>
<dbReference type="Pfam" id="PF25872">
    <property type="entry name" value="HTH_77"/>
    <property type="match status" value="1"/>
</dbReference>
<dbReference type="SUPFAM" id="SSF52540">
    <property type="entry name" value="P-loop containing nucleoside triphosphate hydrolases"/>
    <property type="match status" value="1"/>
</dbReference>
<evidence type="ECO:0000259" key="2">
    <source>
        <dbReference type="PROSITE" id="PS50043"/>
    </source>
</evidence>
<dbReference type="AlphaFoldDB" id="A0A6J4QCZ7"/>
<sequence>MDEPRPPFKLVPKKPVLPAPENNLPPQSTPLIGRKREVQAACARLRLPEVRLLTLTGPGGVGKTRLALRIAEDLAGEFADGARFVALAPISDPELVVPTMARALGVREAGGRPLLERLKDHLGNKRLLVLLDNLEQVAEAAPAVVELLAACPGLKVLATSRERLRLSAEHEYPVEPLEVPDPDRLPGAEVLSRYEAVALFLERARAAKPDFLLDEENAAAVAGICLRLDGLPLAIKLAAARVKVLPPRAMLGRLHQRLEVLVGGARDAPGRQQTLRRTLEWSHQLLSEPERRLFRRLGVFAGGCTLEAAEAVCGMSGGPEGEVLEGLEGLVDKSLLRGEEGAGGEPRFSMLETIREYAAERLAACGEEESVRARHATFFAALGARAEPGFFGHEKETWGPQLEAERDNLRAALAWAAQHDPELMLRLASALLVSRFWGTPHIAEGRAWLEHALAAAGIDTPAPLRVKALGAASLAASVQGEVERGAALAREAVELAEQRGDQAGHMWGLLMLSFAERYRGDHEAAFVHAEAAVAQARALDEGDLPPFLLGFLLSRLGQGAYDRGDWSRAEAVLEEALGRCRRVGDSWGIGVNLGKLAAVAQARGDDARAAVLYSESLLGSWWSEDNELGTVEILTGLARLAAANGQPEGAVRLLAAAEATQERVGLTLPPDLRAKNEQSVAAVRVALGDETFAAAWSAGGDLSLDRAVAEARAVAADVGRAAEAEPDTRRSDPAGGLSPRESEVLGLVAQGMTSAQVAQRLHVSPRTVNAHLNSIYGKLGVSSRSAATRFAVEHGFA</sequence>
<name>A0A6J4QCZ7_9ACTN</name>
<dbReference type="PROSITE" id="PS50043">
    <property type="entry name" value="HTH_LUXR_2"/>
    <property type="match status" value="1"/>
</dbReference>
<feature type="region of interest" description="Disordered" evidence="1">
    <location>
        <begin position="1"/>
        <end position="28"/>
    </location>
</feature>
<dbReference type="GO" id="GO:0003677">
    <property type="term" value="F:DNA binding"/>
    <property type="evidence" value="ECO:0007669"/>
    <property type="project" value="InterPro"/>
</dbReference>
<gene>
    <name evidence="3" type="ORF">AVDCRST_MAG78-2481</name>
</gene>
<dbReference type="Gene3D" id="1.25.40.10">
    <property type="entry name" value="Tetratricopeptide repeat domain"/>
    <property type="match status" value="1"/>
</dbReference>
<dbReference type="GO" id="GO:0043531">
    <property type="term" value="F:ADP binding"/>
    <property type="evidence" value="ECO:0007669"/>
    <property type="project" value="InterPro"/>
</dbReference>
<dbReference type="InterPro" id="IPR036388">
    <property type="entry name" value="WH-like_DNA-bd_sf"/>
</dbReference>
<dbReference type="SUPFAM" id="SSF46894">
    <property type="entry name" value="C-terminal effector domain of the bipartite response regulators"/>
    <property type="match status" value="1"/>
</dbReference>
<dbReference type="SMART" id="SM00421">
    <property type="entry name" value="HTH_LUXR"/>
    <property type="match status" value="1"/>
</dbReference>
<dbReference type="EMBL" id="CADCVB010000166">
    <property type="protein sequence ID" value="CAA9441417.1"/>
    <property type="molecule type" value="Genomic_DNA"/>
</dbReference>
<dbReference type="GO" id="GO:0006355">
    <property type="term" value="P:regulation of DNA-templated transcription"/>
    <property type="evidence" value="ECO:0007669"/>
    <property type="project" value="InterPro"/>
</dbReference>
<dbReference type="PRINTS" id="PR00038">
    <property type="entry name" value="HTHLUXR"/>
</dbReference>
<feature type="region of interest" description="Disordered" evidence="1">
    <location>
        <begin position="717"/>
        <end position="739"/>
    </location>
</feature>
<dbReference type="Pfam" id="PF00931">
    <property type="entry name" value="NB-ARC"/>
    <property type="match status" value="1"/>
</dbReference>
<accession>A0A6J4QCZ7</accession>
<feature type="compositionally biased region" description="Basic and acidic residues" evidence="1">
    <location>
        <begin position="720"/>
        <end position="732"/>
    </location>
</feature>
<organism evidence="3">
    <name type="scientific">uncultured Rubrobacteraceae bacterium</name>
    <dbReference type="NCBI Taxonomy" id="349277"/>
    <lineage>
        <taxon>Bacteria</taxon>
        <taxon>Bacillati</taxon>
        <taxon>Actinomycetota</taxon>
        <taxon>Rubrobacteria</taxon>
        <taxon>Rubrobacterales</taxon>
        <taxon>Rubrobacteraceae</taxon>
        <taxon>environmental samples</taxon>
    </lineage>
</organism>
<dbReference type="SUPFAM" id="SSF48452">
    <property type="entry name" value="TPR-like"/>
    <property type="match status" value="1"/>
</dbReference>
<reference evidence="3" key="1">
    <citation type="submission" date="2020-02" db="EMBL/GenBank/DDBJ databases">
        <authorList>
            <person name="Meier V. D."/>
        </authorList>
    </citation>
    <scope>NUCLEOTIDE SEQUENCE</scope>
    <source>
        <strain evidence="3">AVDCRST_MAG78</strain>
    </source>
</reference>
<dbReference type="Gene3D" id="3.40.50.300">
    <property type="entry name" value="P-loop containing nucleotide triphosphate hydrolases"/>
    <property type="match status" value="1"/>
</dbReference>
<dbReference type="InterPro" id="IPR000792">
    <property type="entry name" value="Tscrpt_reg_LuxR_C"/>
</dbReference>
<dbReference type="InterPro" id="IPR058852">
    <property type="entry name" value="HTH_77"/>
</dbReference>
<protein>
    <recommendedName>
        <fullName evidence="2">HTH luxR-type domain-containing protein</fullName>
    </recommendedName>
</protein>